<dbReference type="Gene3D" id="1.10.150.20">
    <property type="entry name" value="5' to 3' exonuclease, C-terminal subdomain"/>
    <property type="match status" value="1"/>
</dbReference>
<dbReference type="AlphaFoldDB" id="A0A212IX37"/>
<dbReference type="PROSITE" id="PS01302">
    <property type="entry name" value="UPF0758"/>
    <property type="match status" value="1"/>
</dbReference>
<keyword evidence="3" id="KW-0378">Hydrolase</keyword>
<dbReference type="GO" id="GO:0008237">
    <property type="term" value="F:metallopeptidase activity"/>
    <property type="evidence" value="ECO:0007669"/>
    <property type="project" value="UniProtKB-KW"/>
</dbReference>
<keyword evidence="1" id="KW-0645">Protease</keyword>
<dbReference type="InterPro" id="IPR025657">
    <property type="entry name" value="RadC_JAB"/>
</dbReference>
<evidence type="ECO:0000259" key="7">
    <source>
        <dbReference type="PROSITE" id="PS50249"/>
    </source>
</evidence>
<evidence type="ECO:0000256" key="6">
    <source>
        <dbReference type="RuleBase" id="RU003797"/>
    </source>
</evidence>
<keyword evidence="4" id="KW-0862">Zinc</keyword>
<dbReference type="PANTHER" id="PTHR30471:SF3">
    <property type="entry name" value="UPF0758 PROTEIN YEES-RELATED"/>
    <property type="match status" value="1"/>
</dbReference>
<dbReference type="SUPFAM" id="SSF47781">
    <property type="entry name" value="RuvA domain 2-like"/>
    <property type="match status" value="1"/>
</dbReference>
<dbReference type="GO" id="GO:0046872">
    <property type="term" value="F:metal ion binding"/>
    <property type="evidence" value="ECO:0007669"/>
    <property type="project" value="UniProtKB-KW"/>
</dbReference>
<dbReference type="Gene3D" id="3.40.140.10">
    <property type="entry name" value="Cytidine Deaminase, domain 2"/>
    <property type="match status" value="1"/>
</dbReference>
<keyword evidence="5" id="KW-0482">Metalloprotease</keyword>
<evidence type="ECO:0000256" key="1">
    <source>
        <dbReference type="ARBA" id="ARBA00022670"/>
    </source>
</evidence>
<reference evidence="8" key="1">
    <citation type="submission" date="2016-04" db="EMBL/GenBank/DDBJ databases">
        <authorList>
            <person name="Evans L.H."/>
            <person name="Alamgir A."/>
            <person name="Owens N."/>
            <person name="Weber N.D."/>
            <person name="Virtaneva K."/>
            <person name="Barbian K."/>
            <person name="Babar A."/>
            <person name="Rosenke K."/>
        </authorList>
    </citation>
    <scope>NUCLEOTIDE SEQUENCE</scope>
    <source>
        <strain evidence="8">86</strain>
    </source>
</reference>
<dbReference type="SUPFAM" id="SSF102712">
    <property type="entry name" value="JAB1/MPN domain"/>
    <property type="match status" value="1"/>
</dbReference>
<dbReference type="Pfam" id="PF04002">
    <property type="entry name" value="RadC"/>
    <property type="match status" value="1"/>
</dbReference>
<dbReference type="Pfam" id="PF20582">
    <property type="entry name" value="UPF0758_N"/>
    <property type="match status" value="1"/>
</dbReference>
<dbReference type="PROSITE" id="PS50249">
    <property type="entry name" value="MPN"/>
    <property type="match status" value="1"/>
</dbReference>
<dbReference type="EMBL" id="FLUO01000001">
    <property type="protein sequence ID" value="SBV91791.1"/>
    <property type="molecule type" value="Genomic_DNA"/>
</dbReference>
<dbReference type="InterPro" id="IPR001405">
    <property type="entry name" value="UPF0758"/>
</dbReference>
<accession>A0A212IX37</accession>
<evidence type="ECO:0000256" key="3">
    <source>
        <dbReference type="ARBA" id="ARBA00022801"/>
    </source>
</evidence>
<protein>
    <recommendedName>
        <fullName evidence="7">MPN domain-containing protein</fullName>
    </recommendedName>
</protein>
<evidence type="ECO:0000256" key="5">
    <source>
        <dbReference type="ARBA" id="ARBA00023049"/>
    </source>
</evidence>
<evidence type="ECO:0000313" key="8">
    <source>
        <dbReference type="EMBL" id="SBV91791.1"/>
    </source>
</evidence>
<dbReference type="NCBIfam" id="TIGR00608">
    <property type="entry name" value="radc"/>
    <property type="match status" value="1"/>
</dbReference>
<proteinExistence type="inferred from homology"/>
<dbReference type="NCBIfam" id="NF000642">
    <property type="entry name" value="PRK00024.1"/>
    <property type="match status" value="1"/>
</dbReference>
<dbReference type="InterPro" id="IPR010994">
    <property type="entry name" value="RuvA_2-like"/>
</dbReference>
<dbReference type="InterPro" id="IPR020891">
    <property type="entry name" value="UPF0758_CS"/>
</dbReference>
<name>A0A212IX37_9PROT</name>
<feature type="domain" description="MPN" evidence="7">
    <location>
        <begin position="129"/>
        <end position="251"/>
    </location>
</feature>
<dbReference type="GO" id="GO:0006508">
    <property type="term" value="P:proteolysis"/>
    <property type="evidence" value="ECO:0007669"/>
    <property type="project" value="UniProtKB-KW"/>
</dbReference>
<evidence type="ECO:0000256" key="4">
    <source>
        <dbReference type="ARBA" id="ARBA00022833"/>
    </source>
</evidence>
<keyword evidence="2" id="KW-0479">Metal-binding</keyword>
<dbReference type="InterPro" id="IPR046778">
    <property type="entry name" value="UPF0758_N"/>
</dbReference>
<comment type="similarity">
    <text evidence="6">Belongs to the UPF0758 family.</text>
</comment>
<sequence length="251" mass="27718">MGASRDNPPTRLEEGVVAIEAPPSAAEPAPHYLGHRQRLRDRLLGQGAEGFADYEILELLLALAIPRRDVKPLAKDLLRRFGDFASVIAAPPEDLTAVPGIKENAAAALKLVHGASIRLLKARVVERPVLAAWDDLMDYCLAAQSRAEVEEFRLLLLDTKKRLIADEAMQRGTINHTPVYPREVVKRALELRAHSVIMVHNHPSGDPTPSQADVDTTRQIKQGLATVDIVLLDHIIVAPGRYISFRQKKLL</sequence>
<gene>
    <name evidence="8" type="ORF">KL86APRO_10171</name>
</gene>
<organism evidence="8">
    <name type="scientific">uncultured Alphaproteobacteria bacterium</name>
    <dbReference type="NCBI Taxonomy" id="91750"/>
    <lineage>
        <taxon>Bacteria</taxon>
        <taxon>Pseudomonadati</taxon>
        <taxon>Pseudomonadota</taxon>
        <taxon>Alphaproteobacteria</taxon>
        <taxon>environmental samples</taxon>
    </lineage>
</organism>
<dbReference type="CDD" id="cd08071">
    <property type="entry name" value="MPN_DUF2466"/>
    <property type="match status" value="1"/>
</dbReference>
<dbReference type="InterPro" id="IPR037518">
    <property type="entry name" value="MPN"/>
</dbReference>
<dbReference type="PANTHER" id="PTHR30471">
    <property type="entry name" value="DNA REPAIR PROTEIN RADC"/>
    <property type="match status" value="1"/>
</dbReference>
<evidence type="ECO:0000256" key="2">
    <source>
        <dbReference type="ARBA" id="ARBA00022723"/>
    </source>
</evidence>